<dbReference type="AlphaFoldDB" id="A0A2K8UB69"/>
<name>A0A2K8UB69_9GAMM</name>
<evidence type="ECO:0000313" key="2">
    <source>
        <dbReference type="EMBL" id="AUB82822.1"/>
    </source>
</evidence>
<evidence type="ECO:0000313" key="3">
    <source>
        <dbReference type="Proteomes" id="UP000232638"/>
    </source>
</evidence>
<accession>A0A2K8UB69</accession>
<keyword evidence="3" id="KW-1185">Reference proteome</keyword>
<dbReference type="EMBL" id="CP020370">
    <property type="protein sequence ID" value="AUB82822.1"/>
    <property type="molecule type" value="Genomic_DNA"/>
</dbReference>
<proteinExistence type="predicted"/>
<reference evidence="2 3" key="1">
    <citation type="submission" date="2017-03" db="EMBL/GenBank/DDBJ databases">
        <title>Complete genome sequence of Candidatus 'Thiodictyon syntrophicum' sp. nov. strain Cad16T, a photolithoautotroph purple sulfur bacterium isolated from an alpine meromictic lake.</title>
        <authorList>
            <person name="Luedin S.M."/>
            <person name="Pothier J.F."/>
            <person name="Danza F."/>
            <person name="Storelli N."/>
            <person name="Wittwer M."/>
            <person name="Tonolla M."/>
        </authorList>
    </citation>
    <scope>NUCLEOTIDE SEQUENCE [LARGE SCALE GENOMIC DNA]</scope>
    <source>
        <strain evidence="2 3">Cad16T</strain>
    </source>
</reference>
<dbReference type="KEGG" id="tsy:THSYN_19015"/>
<evidence type="ECO:0000256" key="1">
    <source>
        <dbReference type="SAM" id="MobiDB-lite"/>
    </source>
</evidence>
<evidence type="ECO:0008006" key="4">
    <source>
        <dbReference type="Google" id="ProtNLM"/>
    </source>
</evidence>
<protein>
    <recommendedName>
        <fullName evidence="4">DUF1826 domain-containing protein</fullName>
    </recommendedName>
</protein>
<organism evidence="2 3">
    <name type="scientific">Candidatus Thiodictyon syntrophicum</name>
    <dbReference type="NCBI Taxonomy" id="1166950"/>
    <lineage>
        <taxon>Bacteria</taxon>
        <taxon>Pseudomonadati</taxon>
        <taxon>Pseudomonadota</taxon>
        <taxon>Gammaproteobacteria</taxon>
        <taxon>Chromatiales</taxon>
        <taxon>Chromatiaceae</taxon>
        <taxon>Thiodictyon</taxon>
    </lineage>
</organism>
<dbReference type="Pfam" id="PF08856">
    <property type="entry name" value="DUF1826"/>
    <property type="match status" value="1"/>
</dbReference>
<gene>
    <name evidence="2" type="ORF">THSYN_19015</name>
</gene>
<sequence>MNAPSASLRQVSPSVQSARVFPEQQMQTHTHTLPLAHKGTTPPGSPPGREPTALTGIQDPARNLALWRRNLDPELVAELARLPRLAAQSARARLAPAADWDARRRAVAALLADHGLDALDLPAWTADLLDLLERFLRLAPDWPVKLRLEVVNDDACRRFHVDRTRLRLICTYRGPGTEWLDDGQVDREALMGHLPNESILRHGHPARMEAGWVGLMKGELFPGNQGLGLVHRSPPILDTGETRVLFCLDG</sequence>
<dbReference type="Proteomes" id="UP000232638">
    <property type="component" value="Chromosome"/>
</dbReference>
<feature type="region of interest" description="Disordered" evidence="1">
    <location>
        <begin position="32"/>
        <end position="55"/>
    </location>
</feature>
<dbReference type="InterPro" id="IPR014955">
    <property type="entry name" value="DUF1826"/>
</dbReference>